<proteinExistence type="predicted"/>
<evidence type="ECO:0000313" key="4">
    <source>
        <dbReference type="Proteomes" id="UP001501456"/>
    </source>
</evidence>
<gene>
    <name evidence="3" type="ORF">GCM10022271_21960</name>
</gene>
<evidence type="ECO:0000313" key="3">
    <source>
        <dbReference type="EMBL" id="GAA3789027.1"/>
    </source>
</evidence>
<feature type="chain" id="PRO_5047436512" evidence="1">
    <location>
        <begin position="28"/>
        <end position="319"/>
    </location>
</feature>
<dbReference type="InterPro" id="IPR000073">
    <property type="entry name" value="AB_hydrolase_1"/>
</dbReference>
<dbReference type="PANTHER" id="PTHR43798">
    <property type="entry name" value="MONOACYLGLYCEROL LIPASE"/>
    <property type="match status" value="1"/>
</dbReference>
<dbReference type="Pfam" id="PF00561">
    <property type="entry name" value="Abhydrolase_1"/>
    <property type="match status" value="1"/>
</dbReference>
<keyword evidence="1" id="KW-0732">Signal</keyword>
<dbReference type="Proteomes" id="UP001501456">
    <property type="component" value="Unassembled WGS sequence"/>
</dbReference>
<dbReference type="EMBL" id="BAABBI010000003">
    <property type="protein sequence ID" value="GAA3789027.1"/>
    <property type="molecule type" value="Genomic_DNA"/>
</dbReference>
<evidence type="ECO:0000256" key="1">
    <source>
        <dbReference type="SAM" id="SignalP"/>
    </source>
</evidence>
<organism evidence="3 4">
    <name type="scientific">Corallibacter vietnamensis</name>
    <dbReference type="NCBI Taxonomy" id="904130"/>
    <lineage>
        <taxon>Bacteria</taxon>
        <taxon>Pseudomonadati</taxon>
        <taxon>Bacteroidota</taxon>
        <taxon>Flavobacteriia</taxon>
        <taxon>Flavobacteriales</taxon>
        <taxon>Flavobacteriaceae</taxon>
        <taxon>Corallibacter</taxon>
    </lineage>
</organism>
<dbReference type="InterPro" id="IPR029058">
    <property type="entry name" value="AB_hydrolase_fold"/>
</dbReference>
<dbReference type="RefSeq" id="WP_344730542.1">
    <property type="nucleotide sequence ID" value="NZ_BAABBI010000003.1"/>
</dbReference>
<protein>
    <submittedName>
        <fullName evidence="3">Carboxylesterase</fullName>
    </submittedName>
</protein>
<dbReference type="InterPro" id="IPR050266">
    <property type="entry name" value="AB_hydrolase_sf"/>
</dbReference>
<feature type="signal peptide" evidence="1">
    <location>
        <begin position="1"/>
        <end position="27"/>
    </location>
</feature>
<reference evidence="4" key="1">
    <citation type="journal article" date="2019" name="Int. J. Syst. Evol. Microbiol.">
        <title>The Global Catalogue of Microorganisms (GCM) 10K type strain sequencing project: providing services to taxonomists for standard genome sequencing and annotation.</title>
        <authorList>
            <consortium name="The Broad Institute Genomics Platform"/>
            <consortium name="The Broad Institute Genome Sequencing Center for Infectious Disease"/>
            <person name="Wu L."/>
            <person name="Ma J."/>
        </authorList>
    </citation>
    <scope>NUCLEOTIDE SEQUENCE [LARGE SCALE GENOMIC DNA]</scope>
    <source>
        <strain evidence="4">JCM 17525</strain>
    </source>
</reference>
<dbReference type="SUPFAM" id="SSF53474">
    <property type="entry name" value="alpha/beta-Hydrolases"/>
    <property type="match status" value="1"/>
</dbReference>
<sequence length="319" mass="36105">MTIFRYVIILSMLLLLCNCNNIPEAYYAEPEYIKSPSPKEAAYFKAYDDALSLWDTDVYEIYVPTTYGTAHVIVSGPSRGEPAVLLHGMDASSTSWYPNVNAISEDYRIYAIDLLIEPGKSKMTKEPESVDDLINWYHEIFEKLKLKEVYLIGASRGGWIATNIALKKKIKVKKMALLSPAQTFMWIPPSQDLIKNIVYALSSDEKRMRQVLNTMSKNVDNIDEAYLKQYYLGNQVDVNNKFVASMMPYSKKELSALDMPVLVLVGDDDMINTPKSIDIAKESIKDAEGEVISQAGHFLSIDQAEIVNQIIIEFLNKNN</sequence>
<name>A0ABP7HDA8_9FLAO</name>
<accession>A0ABP7HDA8</accession>
<feature type="domain" description="AB hydrolase-1" evidence="2">
    <location>
        <begin position="84"/>
        <end position="222"/>
    </location>
</feature>
<keyword evidence="4" id="KW-1185">Reference proteome</keyword>
<dbReference type="Gene3D" id="3.40.50.1820">
    <property type="entry name" value="alpha/beta hydrolase"/>
    <property type="match status" value="1"/>
</dbReference>
<evidence type="ECO:0000259" key="2">
    <source>
        <dbReference type="Pfam" id="PF00561"/>
    </source>
</evidence>
<comment type="caution">
    <text evidence="3">The sequence shown here is derived from an EMBL/GenBank/DDBJ whole genome shotgun (WGS) entry which is preliminary data.</text>
</comment>